<keyword evidence="3" id="KW-0804">Transcription</keyword>
<dbReference type="OrthoDB" id="7584044at2"/>
<dbReference type="Proteomes" id="UP000184292">
    <property type="component" value="Unassembled WGS sequence"/>
</dbReference>
<dbReference type="Pfam" id="PF13545">
    <property type="entry name" value="HTH_Crp_2"/>
    <property type="match status" value="1"/>
</dbReference>
<dbReference type="AlphaFoldDB" id="A0A1M6HUB0"/>
<keyword evidence="5" id="KW-0418">Kinase</keyword>
<dbReference type="STRING" id="1447782.SAMN05444417_3369"/>
<feature type="domain" description="HTH crp-type" evidence="4">
    <location>
        <begin position="147"/>
        <end position="221"/>
    </location>
</feature>
<dbReference type="RefSeq" id="WP_073334076.1">
    <property type="nucleotide sequence ID" value="NZ_FQYO01000007.1"/>
</dbReference>
<evidence type="ECO:0000256" key="3">
    <source>
        <dbReference type="ARBA" id="ARBA00023163"/>
    </source>
</evidence>
<sequence>MQAHELLARDLARRGPVSDRDRAALAALPSRPVRIGPATRLIEAGPAPDESCLLVRGMTMRQHRIPGRRPVVSAIQVTGEFLDLHAALLHHLDHDVTTIGPAEVEFVPAEALRALTESHPTLARHLWLATLIDAKIHRVWIAVRSALPAARRTGHFFCELRARISTGTGPAPEAFDVPFDQRTLAEILGYSAVHMNRAIRDLREEGLLTWQNGRIHLPDPDRLARICGFDPAYLELGDLPA</sequence>
<dbReference type="SUPFAM" id="SSF46785">
    <property type="entry name" value="Winged helix' DNA-binding domain"/>
    <property type="match status" value="1"/>
</dbReference>
<protein>
    <submittedName>
        <fullName evidence="5">cAMP-binding domain of CRP or a regulatory subunit of cAMP-dependent protein kinases</fullName>
    </submittedName>
</protein>
<reference evidence="5 6" key="1">
    <citation type="submission" date="2016-11" db="EMBL/GenBank/DDBJ databases">
        <authorList>
            <person name="Jaros S."/>
            <person name="Januszkiewicz K."/>
            <person name="Wedrychowicz H."/>
        </authorList>
    </citation>
    <scope>NUCLEOTIDE SEQUENCE [LARGE SCALE GENOMIC DNA]</scope>
    <source>
        <strain evidence="5 6">DSM 100565</strain>
    </source>
</reference>
<proteinExistence type="predicted"/>
<dbReference type="PROSITE" id="PS51063">
    <property type="entry name" value="HTH_CRP_2"/>
    <property type="match status" value="1"/>
</dbReference>
<dbReference type="InterPro" id="IPR036390">
    <property type="entry name" value="WH_DNA-bd_sf"/>
</dbReference>
<keyword evidence="2" id="KW-0238">DNA-binding</keyword>
<dbReference type="InterPro" id="IPR018490">
    <property type="entry name" value="cNMP-bd_dom_sf"/>
</dbReference>
<dbReference type="InterPro" id="IPR012318">
    <property type="entry name" value="HTH_CRP"/>
</dbReference>
<name>A0A1M6HUB0_9RHOB</name>
<evidence type="ECO:0000313" key="5">
    <source>
        <dbReference type="EMBL" id="SHJ25806.1"/>
    </source>
</evidence>
<dbReference type="GO" id="GO:0006355">
    <property type="term" value="P:regulation of DNA-templated transcription"/>
    <property type="evidence" value="ECO:0007669"/>
    <property type="project" value="InterPro"/>
</dbReference>
<dbReference type="Gene3D" id="1.10.10.10">
    <property type="entry name" value="Winged helix-like DNA-binding domain superfamily/Winged helix DNA-binding domain"/>
    <property type="match status" value="1"/>
</dbReference>
<dbReference type="SUPFAM" id="SSF51206">
    <property type="entry name" value="cAMP-binding domain-like"/>
    <property type="match status" value="1"/>
</dbReference>
<dbReference type="GO" id="GO:0016301">
    <property type="term" value="F:kinase activity"/>
    <property type="evidence" value="ECO:0007669"/>
    <property type="project" value="UniProtKB-KW"/>
</dbReference>
<dbReference type="GO" id="GO:0003677">
    <property type="term" value="F:DNA binding"/>
    <property type="evidence" value="ECO:0007669"/>
    <property type="project" value="UniProtKB-KW"/>
</dbReference>
<dbReference type="InterPro" id="IPR014710">
    <property type="entry name" value="RmlC-like_jellyroll"/>
</dbReference>
<gene>
    <name evidence="5" type="ORF">SAMN05444417_3369</name>
</gene>
<keyword evidence="6" id="KW-1185">Reference proteome</keyword>
<evidence type="ECO:0000313" key="6">
    <source>
        <dbReference type="Proteomes" id="UP000184292"/>
    </source>
</evidence>
<evidence type="ECO:0000259" key="4">
    <source>
        <dbReference type="PROSITE" id="PS51063"/>
    </source>
</evidence>
<accession>A0A1M6HUB0</accession>
<evidence type="ECO:0000256" key="1">
    <source>
        <dbReference type="ARBA" id="ARBA00023015"/>
    </source>
</evidence>
<evidence type="ECO:0000256" key="2">
    <source>
        <dbReference type="ARBA" id="ARBA00023125"/>
    </source>
</evidence>
<dbReference type="InterPro" id="IPR036388">
    <property type="entry name" value="WH-like_DNA-bd_sf"/>
</dbReference>
<keyword evidence="5" id="KW-0808">Transferase</keyword>
<dbReference type="Gene3D" id="2.60.120.10">
    <property type="entry name" value="Jelly Rolls"/>
    <property type="match status" value="1"/>
</dbReference>
<dbReference type="EMBL" id="FQYO01000007">
    <property type="protein sequence ID" value="SHJ25806.1"/>
    <property type="molecule type" value="Genomic_DNA"/>
</dbReference>
<keyword evidence="1" id="KW-0805">Transcription regulation</keyword>
<organism evidence="5 6">
    <name type="scientific">Wenxinia saemankumensis</name>
    <dbReference type="NCBI Taxonomy" id="1447782"/>
    <lineage>
        <taxon>Bacteria</taxon>
        <taxon>Pseudomonadati</taxon>
        <taxon>Pseudomonadota</taxon>
        <taxon>Alphaproteobacteria</taxon>
        <taxon>Rhodobacterales</taxon>
        <taxon>Roseobacteraceae</taxon>
        <taxon>Wenxinia</taxon>
    </lineage>
</organism>